<dbReference type="Pfam" id="PF01925">
    <property type="entry name" value="TauE"/>
    <property type="match status" value="1"/>
</dbReference>
<comment type="subcellular location">
    <subcellularLocation>
        <location evidence="1 8">Cell membrane</location>
        <topology evidence="1 8">Multi-pass membrane protein</topology>
    </subcellularLocation>
</comment>
<keyword evidence="4 8" id="KW-1003">Cell membrane</keyword>
<evidence type="ECO:0000256" key="6">
    <source>
        <dbReference type="ARBA" id="ARBA00022989"/>
    </source>
</evidence>
<keyword evidence="5 8" id="KW-0812">Transmembrane</keyword>
<dbReference type="PANTHER" id="PTHR30269">
    <property type="entry name" value="TRANSMEMBRANE PROTEIN YFCA"/>
    <property type="match status" value="1"/>
</dbReference>
<name>A0A6J4LV86_9HYPH</name>
<evidence type="ECO:0000256" key="1">
    <source>
        <dbReference type="ARBA" id="ARBA00004651"/>
    </source>
</evidence>
<accession>A0A6J4LV86</accession>
<protein>
    <recommendedName>
        <fullName evidence="8">Probable membrane transporter protein</fullName>
    </recommendedName>
</protein>
<feature type="transmembrane region" description="Helical" evidence="8">
    <location>
        <begin position="130"/>
        <end position="150"/>
    </location>
</feature>
<feature type="transmembrane region" description="Helical" evidence="8">
    <location>
        <begin position="75"/>
        <end position="94"/>
    </location>
</feature>
<reference evidence="9" key="1">
    <citation type="submission" date="2020-02" db="EMBL/GenBank/DDBJ databases">
        <authorList>
            <person name="Meier V. D."/>
        </authorList>
    </citation>
    <scope>NUCLEOTIDE SEQUENCE</scope>
    <source>
        <strain evidence="9">AVDCRST_MAG90</strain>
    </source>
</reference>
<evidence type="ECO:0000256" key="2">
    <source>
        <dbReference type="ARBA" id="ARBA00009142"/>
    </source>
</evidence>
<dbReference type="PANTHER" id="PTHR30269:SF37">
    <property type="entry name" value="MEMBRANE TRANSPORTER PROTEIN"/>
    <property type="match status" value="1"/>
</dbReference>
<keyword evidence="3" id="KW-0813">Transport</keyword>
<comment type="similarity">
    <text evidence="2 8">Belongs to the 4-toluene sulfonate uptake permease (TSUP) (TC 2.A.102) family.</text>
</comment>
<feature type="transmembrane region" description="Helical" evidence="8">
    <location>
        <begin position="100"/>
        <end position="118"/>
    </location>
</feature>
<proteinExistence type="inferred from homology"/>
<evidence type="ECO:0000256" key="7">
    <source>
        <dbReference type="ARBA" id="ARBA00023136"/>
    </source>
</evidence>
<evidence type="ECO:0000313" key="9">
    <source>
        <dbReference type="EMBL" id="CAA9342754.1"/>
    </source>
</evidence>
<keyword evidence="6 8" id="KW-1133">Transmembrane helix</keyword>
<keyword evidence="7 8" id="KW-0472">Membrane</keyword>
<evidence type="ECO:0000256" key="3">
    <source>
        <dbReference type="ARBA" id="ARBA00022448"/>
    </source>
</evidence>
<evidence type="ECO:0000256" key="8">
    <source>
        <dbReference type="RuleBase" id="RU363041"/>
    </source>
</evidence>
<dbReference type="InterPro" id="IPR002781">
    <property type="entry name" value="TM_pro_TauE-like"/>
</dbReference>
<feature type="transmembrane region" description="Helical" evidence="8">
    <location>
        <begin position="199"/>
        <end position="217"/>
    </location>
</feature>
<gene>
    <name evidence="9" type="ORF">AVDCRST_MAG90-2037</name>
</gene>
<dbReference type="EMBL" id="CADCUC010000398">
    <property type="protein sequence ID" value="CAA9342754.1"/>
    <property type="molecule type" value="Genomic_DNA"/>
</dbReference>
<feature type="transmembrane region" description="Helical" evidence="8">
    <location>
        <begin position="36"/>
        <end position="63"/>
    </location>
</feature>
<evidence type="ECO:0000256" key="4">
    <source>
        <dbReference type="ARBA" id="ARBA00022475"/>
    </source>
</evidence>
<sequence>MPLDPWFLLLGWVTVLIISLGKGAFGGGLAMLGVPLMSLVMAPVEAAILIAPLVALMDVFAVGAFGPSTWSKPDLAWLLPGLVIGIAIGAAVVVQVDPALVGLIIAVITLGFTAHYFLKGRMAAPGARPVSRSLGVLAGAASGFTTFVAHSGGPPVALYLLRRGLGKTLFAGTNVAFFTADNFLKLPPYLVLGWDKPRVWLGALALAPAVPLGVWLGKRLHDRLEQKTLFVWCYAVLGLAAAKLLLDSLRGLLR</sequence>
<dbReference type="GO" id="GO:0005886">
    <property type="term" value="C:plasma membrane"/>
    <property type="evidence" value="ECO:0007669"/>
    <property type="project" value="UniProtKB-SubCell"/>
</dbReference>
<feature type="transmembrane region" description="Helical" evidence="8">
    <location>
        <begin position="229"/>
        <end position="246"/>
    </location>
</feature>
<organism evidence="9">
    <name type="scientific">uncultured Microvirga sp</name>
    <dbReference type="NCBI Taxonomy" id="412392"/>
    <lineage>
        <taxon>Bacteria</taxon>
        <taxon>Pseudomonadati</taxon>
        <taxon>Pseudomonadota</taxon>
        <taxon>Alphaproteobacteria</taxon>
        <taxon>Hyphomicrobiales</taxon>
        <taxon>Methylobacteriaceae</taxon>
        <taxon>Microvirga</taxon>
        <taxon>environmental samples</taxon>
    </lineage>
</organism>
<evidence type="ECO:0000256" key="5">
    <source>
        <dbReference type="ARBA" id="ARBA00022692"/>
    </source>
</evidence>
<dbReference type="AlphaFoldDB" id="A0A6J4LV86"/>
<dbReference type="InterPro" id="IPR052017">
    <property type="entry name" value="TSUP"/>
</dbReference>